<evidence type="ECO:0000256" key="1">
    <source>
        <dbReference type="SAM" id="MobiDB-lite"/>
    </source>
</evidence>
<protein>
    <submittedName>
        <fullName evidence="2">Uncharacterized protein</fullName>
    </submittedName>
</protein>
<comment type="caution">
    <text evidence="2">The sequence shown here is derived from an EMBL/GenBank/DDBJ whole genome shotgun (WGS) entry which is preliminary data.</text>
</comment>
<evidence type="ECO:0000313" key="2">
    <source>
        <dbReference type="EMBL" id="RBP45996.1"/>
    </source>
</evidence>
<feature type="compositionally biased region" description="Pro residues" evidence="1">
    <location>
        <begin position="8"/>
        <end position="20"/>
    </location>
</feature>
<dbReference type="Proteomes" id="UP000253426">
    <property type="component" value="Unassembled WGS sequence"/>
</dbReference>
<feature type="region of interest" description="Disordered" evidence="1">
    <location>
        <begin position="1"/>
        <end position="23"/>
    </location>
</feature>
<proteinExistence type="predicted"/>
<gene>
    <name evidence="2" type="ORF">DES53_102381</name>
</gene>
<organism evidence="2 3">
    <name type="scientific">Roseimicrobium gellanilyticum</name>
    <dbReference type="NCBI Taxonomy" id="748857"/>
    <lineage>
        <taxon>Bacteria</taxon>
        <taxon>Pseudomonadati</taxon>
        <taxon>Verrucomicrobiota</taxon>
        <taxon>Verrucomicrobiia</taxon>
        <taxon>Verrucomicrobiales</taxon>
        <taxon>Verrucomicrobiaceae</taxon>
        <taxon>Roseimicrobium</taxon>
    </lineage>
</organism>
<dbReference type="EMBL" id="QNRR01000002">
    <property type="protein sequence ID" value="RBP45996.1"/>
    <property type="molecule type" value="Genomic_DNA"/>
</dbReference>
<keyword evidence="3" id="KW-1185">Reference proteome</keyword>
<reference evidence="2 3" key="1">
    <citation type="submission" date="2018-06" db="EMBL/GenBank/DDBJ databases">
        <title>Genomic Encyclopedia of Type Strains, Phase IV (KMG-IV): sequencing the most valuable type-strain genomes for metagenomic binning, comparative biology and taxonomic classification.</title>
        <authorList>
            <person name="Goeker M."/>
        </authorList>
    </citation>
    <scope>NUCLEOTIDE SEQUENCE [LARGE SCALE GENOMIC DNA]</scope>
    <source>
        <strain evidence="2 3">DSM 25532</strain>
    </source>
</reference>
<name>A0A366HR91_9BACT</name>
<sequence>MAATLPAQAPPGPGTPPAGAPTPEEVLKIIGEQVASMGNTTFDIRHSAVPPPKEYLTNGREPAFDAGGNIVPAVSQAGSRPTRTAPTMAANFVTIKNSPVRVQFASRTEYYVGHTIEGNLHLEQFGHATRGHAEAQHSTRMFVTQVKTYSPYGTAFALLPVFFVDRYRAAVATSEPAELSWSIENATATEVTLALRAKGKLSLHAVFALPSYRCICLRTYDSNESQLDCIQPVAGTSVSPQWPFLAGKYTNSYRGVSMRTSEVVSTAPLKPGTMKPQQAPKGFVTITWEERLKQINAQVQKAKR</sequence>
<dbReference type="AlphaFoldDB" id="A0A366HR91"/>
<evidence type="ECO:0000313" key="3">
    <source>
        <dbReference type="Proteomes" id="UP000253426"/>
    </source>
</evidence>
<dbReference type="RefSeq" id="WP_113957552.1">
    <property type="nucleotide sequence ID" value="NZ_QNRR01000002.1"/>
</dbReference>
<accession>A0A366HR91</accession>